<feature type="region of interest" description="Disordered" evidence="1">
    <location>
        <begin position="100"/>
        <end position="120"/>
    </location>
</feature>
<evidence type="ECO:0000313" key="2">
    <source>
        <dbReference type="EMBL" id="OCT44794.1"/>
    </source>
</evidence>
<feature type="region of interest" description="Disordered" evidence="1">
    <location>
        <begin position="1105"/>
        <end position="1154"/>
    </location>
</feature>
<feature type="compositionally biased region" description="Polar residues" evidence="1">
    <location>
        <begin position="105"/>
        <end position="119"/>
    </location>
</feature>
<feature type="region of interest" description="Disordered" evidence="1">
    <location>
        <begin position="209"/>
        <end position="229"/>
    </location>
</feature>
<feature type="compositionally biased region" description="Acidic residues" evidence="1">
    <location>
        <begin position="658"/>
        <end position="673"/>
    </location>
</feature>
<feature type="compositionally biased region" description="Low complexity" evidence="1">
    <location>
        <begin position="865"/>
        <end position="878"/>
    </location>
</feature>
<name>A0A1C1C8D2_9EURO</name>
<feature type="region of interest" description="Disordered" evidence="1">
    <location>
        <begin position="655"/>
        <end position="676"/>
    </location>
</feature>
<dbReference type="VEuPathDB" id="FungiDB:CLCR_05360"/>
<feature type="region of interest" description="Disordered" evidence="1">
    <location>
        <begin position="14"/>
        <end position="55"/>
    </location>
</feature>
<feature type="region of interest" description="Disordered" evidence="1">
    <location>
        <begin position="165"/>
        <end position="187"/>
    </location>
</feature>
<evidence type="ECO:0000313" key="3">
    <source>
        <dbReference type="Proteomes" id="UP000094526"/>
    </source>
</evidence>
<organism evidence="2 3">
    <name type="scientific">Cladophialophora carrionii</name>
    <dbReference type="NCBI Taxonomy" id="86049"/>
    <lineage>
        <taxon>Eukaryota</taxon>
        <taxon>Fungi</taxon>
        <taxon>Dikarya</taxon>
        <taxon>Ascomycota</taxon>
        <taxon>Pezizomycotina</taxon>
        <taxon>Eurotiomycetes</taxon>
        <taxon>Chaetothyriomycetidae</taxon>
        <taxon>Chaetothyriales</taxon>
        <taxon>Herpotrichiellaceae</taxon>
        <taxon>Cladophialophora</taxon>
    </lineage>
</organism>
<evidence type="ECO:0000256" key="1">
    <source>
        <dbReference type="SAM" id="MobiDB-lite"/>
    </source>
</evidence>
<proteinExistence type="predicted"/>
<dbReference type="Proteomes" id="UP000094526">
    <property type="component" value="Unassembled WGS sequence"/>
</dbReference>
<sequence length="1334" mass="146316">MAAFDIFPQCERSSVTEQGQGPHDSLHISTSLASTSDSTPYNPPRPLHQGTSYHRGCTTLHGTGLALPHQHGLILNIHATPFVPGAARQRTPTTFNVDAPEFIPSISQPDDSHKSSSLNPAAEDYVPLSAHDLNDTFPLLPTPDMQAAATELPLLDVPEIPVVVMPPSDRSSADGPEGTTKRSDSELSSLVFEAQQDFDSEAYFKQRLEEGHQKEVANDQAQRRKVDDERKLQRQAWLDGLDEEQWDNLTRIHLPYHHTGEVNVDDMTAERETTGLLYAQGFYWPTESNRNQEIPSAFTPLRDLKRFPLPCVEYQDCAPEYSDWKRGQQVLIRYDSHKKFELQDPVTGEVQAVRAFGSDPWNSYKGFTKEELQSLKCAHHINFFGRAVPHQSGTRPATTIAILKSNPKHLNVTTPDGLWKSTIMECATQMLDPILYYGKPEVLDTFRGTDLEDACIGQAEIIYNSLGWWLQDTYPVGQCPVDSDALDPSTWPEGSIVMNGVTEGFASRLEIITSSTEEKKSDDIARTTAFQGRVAKGRVKSRLGMCCWTQKDLTRELAFVPRPRTGLLTPSFPNSKCSTNVAGSVTEYTPQSTTSIFDFASTSDPAPVVAISPDRPVVVLVRPGRYVAAIVETHQEFNERVREYDVANGLRPLKNWADEDEDDDAEDGEETTETELWRQHMKTQKLQDGLGCVSRDWADEFEPEHATAPATQQPSPKDAVFQLADTQAVVAEVPISDFDRRLRESDAITGFQPVSRNWADEVDGDGTLASLTSSTVEKPVEVVPTMVVMSHMPSTIATPLVNVETPIEAELGSNVERDAEADLLAMAQSCAGGQPAPIEAQGSVKVSLPLGVVEDADSNGHRRVSASSADSTTNTSSPPTSPELEADDDINSIYDNAGTGGLYQPSLPKAAEPSDSGYIDAMDLDEEYQLQHGEPLVLPPAAPSLPYPPAGLEAPHLDVVRIPGLELINEDDKTSAPPATATLEPQTSAMVAWVSRQHLDRLIARHLQVVVSTIPAMIPNMVLPGLHNSGSGAWTLTLPGQRIGLVRSPFISFEVRDCIPNRVIEEVVGDEEEVDGTLISINDNVTSSCDSHIDTVALHNTAECTTEDGSDTRSSEVSPLTPPTSAGSSTSDSRRGRHVRFDLPMSRKPSLATTASTSSSMATLYEMGAHFLPSAFDQWPGFDNDHYPEIPERTSSLAFSREHGVLGPCLSPMTSGKRGTFANSEHDAGVLAPRPALPSFRRTRCDWQHASWNSVGRRLTKRRPATLTTTNVAATVRSRDGIMTRADHNGSQFFEFPESRRVSGETVGPGMGQKTKCFFKKGMEKLKTMLRKKN</sequence>
<dbReference type="VEuPathDB" id="FungiDB:G647_07468"/>
<feature type="compositionally biased region" description="Polar residues" evidence="1">
    <location>
        <begin position="27"/>
        <end position="40"/>
    </location>
</feature>
<reference evidence="3" key="1">
    <citation type="submission" date="2015-07" db="EMBL/GenBank/DDBJ databases">
        <authorList>
            <person name="Teixeira M.M."/>
            <person name="Souza R.C."/>
            <person name="Almeida L.G."/>
            <person name="Vicente V.A."/>
            <person name="de Hoog S."/>
            <person name="Bocca A.L."/>
            <person name="de Almeida S.R."/>
            <person name="Vasconcelos A.T."/>
            <person name="Felipe M.S."/>
        </authorList>
    </citation>
    <scope>NUCLEOTIDE SEQUENCE [LARGE SCALE GENOMIC DNA]</scope>
    <source>
        <strain evidence="3">KSF</strain>
    </source>
</reference>
<protein>
    <submittedName>
        <fullName evidence="2">Uncharacterized protein</fullName>
    </submittedName>
</protein>
<dbReference type="AlphaFoldDB" id="A0A1C1C8D2"/>
<accession>A0A1C1C8D2</accession>
<feature type="region of interest" description="Disordered" evidence="1">
    <location>
        <begin position="855"/>
        <end position="912"/>
    </location>
</feature>
<gene>
    <name evidence="2" type="ORF">CLCR_05360</name>
</gene>
<feature type="compositionally biased region" description="Polar residues" evidence="1">
    <location>
        <begin position="1115"/>
        <end position="1131"/>
    </location>
</feature>
<dbReference type="eggNOG" id="ENOG502RNVJ">
    <property type="taxonomic scope" value="Eukaryota"/>
</dbReference>
<dbReference type="OrthoDB" id="5421702at2759"/>
<comment type="caution">
    <text evidence="2">The sequence shown here is derived from an EMBL/GenBank/DDBJ whole genome shotgun (WGS) entry which is preliminary data.</text>
</comment>
<dbReference type="EMBL" id="LGRB01000020">
    <property type="protein sequence ID" value="OCT44794.1"/>
    <property type="molecule type" value="Genomic_DNA"/>
</dbReference>
<keyword evidence="3" id="KW-1185">Reference proteome</keyword>